<gene>
    <name evidence="1" type="ORF">BV25DRAFT_1880197</name>
</gene>
<accession>A0ACB8TA69</accession>
<proteinExistence type="predicted"/>
<evidence type="ECO:0000313" key="1">
    <source>
        <dbReference type="EMBL" id="KAI0065399.1"/>
    </source>
</evidence>
<name>A0ACB8TA69_9AGAM</name>
<organism evidence="1 2">
    <name type="scientific">Artomyces pyxidatus</name>
    <dbReference type="NCBI Taxonomy" id="48021"/>
    <lineage>
        <taxon>Eukaryota</taxon>
        <taxon>Fungi</taxon>
        <taxon>Dikarya</taxon>
        <taxon>Basidiomycota</taxon>
        <taxon>Agaricomycotina</taxon>
        <taxon>Agaricomycetes</taxon>
        <taxon>Russulales</taxon>
        <taxon>Auriscalpiaceae</taxon>
        <taxon>Artomyces</taxon>
    </lineage>
</organism>
<reference evidence="1" key="2">
    <citation type="journal article" date="2022" name="New Phytol.">
        <title>Evolutionary transition to the ectomycorrhizal habit in the genomes of a hyperdiverse lineage of mushroom-forming fungi.</title>
        <authorList>
            <person name="Looney B."/>
            <person name="Miyauchi S."/>
            <person name="Morin E."/>
            <person name="Drula E."/>
            <person name="Courty P.E."/>
            <person name="Kohler A."/>
            <person name="Kuo A."/>
            <person name="LaButti K."/>
            <person name="Pangilinan J."/>
            <person name="Lipzen A."/>
            <person name="Riley R."/>
            <person name="Andreopoulos W."/>
            <person name="He G."/>
            <person name="Johnson J."/>
            <person name="Nolan M."/>
            <person name="Tritt A."/>
            <person name="Barry K.W."/>
            <person name="Grigoriev I.V."/>
            <person name="Nagy L.G."/>
            <person name="Hibbett D."/>
            <person name="Henrissat B."/>
            <person name="Matheny P.B."/>
            <person name="Labbe J."/>
            <person name="Martin F.M."/>
        </authorList>
    </citation>
    <scope>NUCLEOTIDE SEQUENCE</scope>
    <source>
        <strain evidence="1">HHB10654</strain>
    </source>
</reference>
<comment type="caution">
    <text evidence="1">The sequence shown here is derived from an EMBL/GenBank/DDBJ whole genome shotgun (WGS) entry which is preliminary data.</text>
</comment>
<sequence length="278" mass="29310">MSQPNDFGANPYYGNGNTGGGGYLTGGSPFGSASGSPGGVGRRDALSQSLRPLNVKQLVNATQAHADADWTVENNQIGQVTVVAQIVSIQNQTTNNVYVLDDGGGRIEARHWSDSTSGGEGFDGIETDCWARVTGTLKTFGSKRYINAVHIRPVKDHMEIFFHLAEVMAVQLIFDRGPPNAHGQNVSPSAAGHASASAYTAQSNNVAAGGAFSHLPPVQRGIIEFLLAQPENEEGTHVGAIARAVGANADAISEALERLMDEGHIFSTIDEAHFRVST</sequence>
<dbReference type="Proteomes" id="UP000814140">
    <property type="component" value="Unassembled WGS sequence"/>
</dbReference>
<dbReference type="EMBL" id="MU277195">
    <property type="protein sequence ID" value="KAI0065399.1"/>
    <property type="molecule type" value="Genomic_DNA"/>
</dbReference>
<reference evidence="1" key="1">
    <citation type="submission" date="2021-03" db="EMBL/GenBank/DDBJ databases">
        <authorList>
            <consortium name="DOE Joint Genome Institute"/>
            <person name="Ahrendt S."/>
            <person name="Looney B.P."/>
            <person name="Miyauchi S."/>
            <person name="Morin E."/>
            <person name="Drula E."/>
            <person name="Courty P.E."/>
            <person name="Chicoki N."/>
            <person name="Fauchery L."/>
            <person name="Kohler A."/>
            <person name="Kuo A."/>
            <person name="Labutti K."/>
            <person name="Pangilinan J."/>
            <person name="Lipzen A."/>
            <person name="Riley R."/>
            <person name="Andreopoulos W."/>
            <person name="He G."/>
            <person name="Johnson J."/>
            <person name="Barry K.W."/>
            <person name="Grigoriev I.V."/>
            <person name="Nagy L."/>
            <person name="Hibbett D."/>
            <person name="Henrissat B."/>
            <person name="Matheny P.B."/>
            <person name="Labbe J."/>
            <person name="Martin F."/>
        </authorList>
    </citation>
    <scope>NUCLEOTIDE SEQUENCE</scope>
    <source>
        <strain evidence="1">HHB10654</strain>
    </source>
</reference>
<protein>
    <submittedName>
        <fullName evidence="1">Replication protein A, subunit RPA32</fullName>
    </submittedName>
</protein>
<evidence type="ECO:0000313" key="2">
    <source>
        <dbReference type="Proteomes" id="UP000814140"/>
    </source>
</evidence>
<keyword evidence="2" id="KW-1185">Reference proteome</keyword>